<keyword evidence="1" id="KW-0812">Transmembrane</keyword>
<dbReference type="SUPFAM" id="SSF48452">
    <property type="entry name" value="TPR-like"/>
    <property type="match status" value="1"/>
</dbReference>
<evidence type="ECO:0000313" key="3">
    <source>
        <dbReference type="Proteomes" id="UP001501510"/>
    </source>
</evidence>
<dbReference type="Gene3D" id="1.25.40.10">
    <property type="entry name" value="Tetratricopeptide repeat domain"/>
    <property type="match status" value="1"/>
</dbReference>
<proteinExistence type="predicted"/>
<dbReference type="RefSeq" id="WP_343758216.1">
    <property type="nucleotide sequence ID" value="NZ_BAAACG010000001.1"/>
</dbReference>
<evidence type="ECO:0000313" key="2">
    <source>
        <dbReference type="EMBL" id="GAA0733057.1"/>
    </source>
</evidence>
<sequence length="339" mass="38982">MICPKCSNNIDDDSVYCKKCGLKLKEKEIIKPKKEEIPLNELIKLKEGKPLKHVKKSNSKIAIIALIIILSISGVAFGSYKYVLYKKVDTLASNADKEFNKKNYDKSIELYNKVLSYKDDSKMKSKLSLAKIYKKNQGVYNSGLKLMNEKKYLEAIEKFNDIDKDAKDLYKDSQTKIKDCKKQYINSKLSLANSFIQNKNYDKANEHLNEIDKIDNNNSNVKDLRESINKNTTEFQKQEDNTYKAALSNNNYNKNISLTKEGAYNILKKYNLYNDMEIAKMSPLSKEFSVNDKSMYGHNCYYINGKGGNAILFVIDAVTKKIYSCEKVALNKWVLTLKN</sequence>
<feature type="transmembrane region" description="Helical" evidence="1">
    <location>
        <begin position="61"/>
        <end position="80"/>
    </location>
</feature>
<keyword evidence="1" id="KW-1133">Transmembrane helix</keyword>
<protein>
    <recommendedName>
        <fullName evidence="4">Zinc-ribbon domain-containing protein</fullName>
    </recommendedName>
</protein>
<evidence type="ECO:0000256" key="1">
    <source>
        <dbReference type="SAM" id="Phobius"/>
    </source>
</evidence>
<organism evidence="2 3">
    <name type="scientific">Clostridium oceanicum</name>
    <dbReference type="NCBI Taxonomy" id="1543"/>
    <lineage>
        <taxon>Bacteria</taxon>
        <taxon>Bacillati</taxon>
        <taxon>Bacillota</taxon>
        <taxon>Clostridia</taxon>
        <taxon>Eubacteriales</taxon>
        <taxon>Clostridiaceae</taxon>
        <taxon>Clostridium</taxon>
    </lineage>
</organism>
<dbReference type="EMBL" id="BAAACG010000001">
    <property type="protein sequence ID" value="GAA0733057.1"/>
    <property type="molecule type" value="Genomic_DNA"/>
</dbReference>
<comment type="caution">
    <text evidence="2">The sequence shown here is derived from an EMBL/GenBank/DDBJ whole genome shotgun (WGS) entry which is preliminary data.</text>
</comment>
<dbReference type="InterPro" id="IPR011990">
    <property type="entry name" value="TPR-like_helical_dom_sf"/>
</dbReference>
<accession>A0ABP3UG69</accession>
<reference evidence="3" key="1">
    <citation type="journal article" date="2019" name="Int. J. Syst. Evol. Microbiol.">
        <title>The Global Catalogue of Microorganisms (GCM) 10K type strain sequencing project: providing services to taxonomists for standard genome sequencing and annotation.</title>
        <authorList>
            <consortium name="The Broad Institute Genomics Platform"/>
            <consortium name="The Broad Institute Genome Sequencing Center for Infectious Disease"/>
            <person name="Wu L."/>
            <person name="Ma J."/>
        </authorList>
    </citation>
    <scope>NUCLEOTIDE SEQUENCE [LARGE SCALE GENOMIC DNA]</scope>
    <source>
        <strain evidence="3">JCM 1407</strain>
    </source>
</reference>
<dbReference type="Proteomes" id="UP001501510">
    <property type="component" value="Unassembled WGS sequence"/>
</dbReference>
<evidence type="ECO:0008006" key="4">
    <source>
        <dbReference type="Google" id="ProtNLM"/>
    </source>
</evidence>
<keyword evidence="1" id="KW-0472">Membrane</keyword>
<gene>
    <name evidence="2" type="ORF">GCM10008906_03470</name>
</gene>
<keyword evidence="3" id="KW-1185">Reference proteome</keyword>
<name>A0ABP3UG69_9CLOT</name>